<dbReference type="AlphaFoldDB" id="A0A857J2Q3"/>
<dbReference type="EMBL" id="CP047650">
    <property type="protein sequence ID" value="QHI97342.1"/>
    <property type="molecule type" value="Genomic_DNA"/>
</dbReference>
<accession>A0A857J2Q3</accession>
<dbReference type="Proteomes" id="UP000464787">
    <property type="component" value="Chromosome"/>
</dbReference>
<name>A0A857J2Q3_9BURK</name>
<keyword evidence="2" id="KW-1185">Reference proteome</keyword>
<evidence type="ECO:0000313" key="2">
    <source>
        <dbReference type="Proteomes" id="UP000464787"/>
    </source>
</evidence>
<organism evidence="1 2">
    <name type="scientific">Xylophilus rhododendri</name>
    <dbReference type="NCBI Taxonomy" id="2697032"/>
    <lineage>
        <taxon>Bacteria</taxon>
        <taxon>Pseudomonadati</taxon>
        <taxon>Pseudomonadota</taxon>
        <taxon>Betaproteobacteria</taxon>
        <taxon>Burkholderiales</taxon>
        <taxon>Xylophilus</taxon>
    </lineage>
</organism>
<dbReference type="KEGG" id="xyk:GT347_04710"/>
<sequence>MVMQAREVNTKTIASVTLQVLKTKIFPLASLAAAALNSLASDADIFGLYKSTDAYRAEMLIKPWHGELRINFIGGSSTKAGANTSADCEAVADGKIDKGIVRAKLIPFEGTKSSLSQLDIDKMNNHIEIKIHRKNAVVTGSFEYCGLGNSLSGNYRKIY</sequence>
<evidence type="ECO:0000313" key="1">
    <source>
        <dbReference type="EMBL" id="QHI97342.1"/>
    </source>
</evidence>
<dbReference type="RefSeq" id="WP_160550860.1">
    <property type="nucleotide sequence ID" value="NZ_CP047650.1"/>
</dbReference>
<reference evidence="1 2" key="1">
    <citation type="submission" date="2020-01" db="EMBL/GenBank/DDBJ databases">
        <title>Genome sequencing of strain KACC 21265.</title>
        <authorList>
            <person name="Heo J."/>
            <person name="Kim S.-J."/>
            <person name="Kim J.-S."/>
            <person name="Hong S.-B."/>
            <person name="Kwon S.-W."/>
        </authorList>
    </citation>
    <scope>NUCLEOTIDE SEQUENCE [LARGE SCALE GENOMIC DNA]</scope>
    <source>
        <strain evidence="1 2">KACC 21265</strain>
    </source>
</reference>
<gene>
    <name evidence="1" type="ORF">GT347_04710</name>
</gene>
<proteinExistence type="predicted"/>
<protein>
    <submittedName>
        <fullName evidence="1">Uncharacterized protein</fullName>
    </submittedName>
</protein>